<reference evidence="1" key="1">
    <citation type="submission" date="2014-09" db="EMBL/GenBank/DDBJ databases">
        <authorList>
            <person name="Magalhaes I.L.F."/>
            <person name="Oliveira U."/>
            <person name="Santos F.R."/>
            <person name="Vidigal T.H.D.A."/>
            <person name="Brescovit A.D."/>
            <person name="Santos A.J."/>
        </authorList>
    </citation>
    <scope>NUCLEOTIDE SEQUENCE</scope>
    <source>
        <tissue evidence="1">Shoot tissue taken approximately 20 cm above the soil surface</tissue>
    </source>
</reference>
<dbReference type="AlphaFoldDB" id="A0A0A9AW53"/>
<proteinExistence type="predicted"/>
<protein>
    <submittedName>
        <fullName evidence="1">Uncharacterized protein</fullName>
    </submittedName>
</protein>
<sequence>MWYIQNLNKLLSFAHGTLRICMVVESPFKFQILMPRQPFQYIS</sequence>
<reference evidence="1" key="2">
    <citation type="journal article" date="2015" name="Data Brief">
        <title>Shoot transcriptome of the giant reed, Arundo donax.</title>
        <authorList>
            <person name="Barrero R.A."/>
            <person name="Guerrero F.D."/>
            <person name="Moolhuijzen P."/>
            <person name="Goolsby J.A."/>
            <person name="Tidwell J."/>
            <person name="Bellgard S.E."/>
            <person name="Bellgard M.I."/>
        </authorList>
    </citation>
    <scope>NUCLEOTIDE SEQUENCE</scope>
    <source>
        <tissue evidence="1">Shoot tissue taken approximately 20 cm above the soil surface</tissue>
    </source>
</reference>
<organism evidence="1">
    <name type="scientific">Arundo donax</name>
    <name type="common">Giant reed</name>
    <name type="synonym">Donax arundinaceus</name>
    <dbReference type="NCBI Taxonomy" id="35708"/>
    <lineage>
        <taxon>Eukaryota</taxon>
        <taxon>Viridiplantae</taxon>
        <taxon>Streptophyta</taxon>
        <taxon>Embryophyta</taxon>
        <taxon>Tracheophyta</taxon>
        <taxon>Spermatophyta</taxon>
        <taxon>Magnoliopsida</taxon>
        <taxon>Liliopsida</taxon>
        <taxon>Poales</taxon>
        <taxon>Poaceae</taxon>
        <taxon>PACMAD clade</taxon>
        <taxon>Arundinoideae</taxon>
        <taxon>Arundineae</taxon>
        <taxon>Arundo</taxon>
    </lineage>
</organism>
<accession>A0A0A9AW53</accession>
<name>A0A0A9AW53_ARUDO</name>
<dbReference type="EMBL" id="GBRH01243812">
    <property type="protein sequence ID" value="JAD54083.1"/>
    <property type="molecule type" value="Transcribed_RNA"/>
</dbReference>
<evidence type="ECO:0000313" key="1">
    <source>
        <dbReference type="EMBL" id="JAD54083.1"/>
    </source>
</evidence>